<comment type="caution">
    <text evidence="1">The sequence shown here is derived from an EMBL/GenBank/DDBJ whole genome shotgun (WGS) entry which is preliminary data.</text>
</comment>
<sequence length="50" mass="5720">MPMQPMPVADLALDLQSSSQEDWRHSWPLCLVRYLLQQMPLISKGGAKHD</sequence>
<keyword evidence="2" id="KW-1185">Reference proteome</keyword>
<organism evidence="1 2">
    <name type="scientific">Balneatrix alpica</name>
    <dbReference type="NCBI Taxonomy" id="75684"/>
    <lineage>
        <taxon>Bacteria</taxon>
        <taxon>Pseudomonadati</taxon>
        <taxon>Pseudomonadota</taxon>
        <taxon>Gammaproteobacteria</taxon>
        <taxon>Oceanospirillales</taxon>
        <taxon>Balneatrichaceae</taxon>
        <taxon>Balneatrix</taxon>
    </lineage>
</organism>
<gene>
    <name evidence="1" type="ORF">ACFFLH_07550</name>
</gene>
<accession>A0ABV5ZAF2</accession>
<name>A0ABV5ZAF2_9GAMM</name>
<proteinExistence type="predicted"/>
<dbReference type="EMBL" id="JBHLZN010000002">
    <property type="protein sequence ID" value="MFB9886257.1"/>
    <property type="molecule type" value="Genomic_DNA"/>
</dbReference>
<evidence type="ECO:0000313" key="1">
    <source>
        <dbReference type="EMBL" id="MFB9886257.1"/>
    </source>
</evidence>
<protein>
    <submittedName>
        <fullName evidence="1">Uncharacterized protein</fullName>
    </submittedName>
</protein>
<dbReference type="Proteomes" id="UP001589628">
    <property type="component" value="Unassembled WGS sequence"/>
</dbReference>
<evidence type="ECO:0000313" key="2">
    <source>
        <dbReference type="Proteomes" id="UP001589628"/>
    </source>
</evidence>
<reference evidence="1 2" key="1">
    <citation type="submission" date="2024-09" db="EMBL/GenBank/DDBJ databases">
        <authorList>
            <person name="Sun Q."/>
            <person name="Mori K."/>
        </authorList>
    </citation>
    <scope>NUCLEOTIDE SEQUENCE [LARGE SCALE GENOMIC DNA]</scope>
    <source>
        <strain evidence="1 2">ATCC 51285</strain>
    </source>
</reference>
<dbReference type="RefSeq" id="WP_155888942.1">
    <property type="nucleotide sequence ID" value="NZ_JAUESS010000011.1"/>
</dbReference>